<keyword evidence="9" id="KW-1185">Reference proteome</keyword>
<feature type="compositionally biased region" description="Polar residues" evidence="4">
    <location>
        <begin position="3519"/>
        <end position="3544"/>
    </location>
</feature>
<evidence type="ECO:0000313" key="8">
    <source>
        <dbReference type="EMBL" id="CAL4792173.1"/>
    </source>
</evidence>
<dbReference type="InterPro" id="IPR001584">
    <property type="entry name" value="Integrase_cat-core"/>
</dbReference>
<feature type="region of interest" description="Disordered" evidence="4">
    <location>
        <begin position="1259"/>
        <end position="1288"/>
    </location>
</feature>
<dbReference type="InterPro" id="IPR036397">
    <property type="entry name" value="RNaseH_sf"/>
</dbReference>
<dbReference type="PANTHER" id="PTHR12634">
    <property type="entry name" value="SIT4 YEAST -ASSOCIATING PROTEIN-RELATED"/>
    <property type="match status" value="1"/>
</dbReference>
<feature type="region of interest" description="Disordered" evidence="4">
    <location>
        <begin position="1"/>
        <end position="23"/>
    </location>
</feature>
<dbReference type="GO" id="GO:0019888">
    <property type="term" value="F:protein phosphatase regulator activity"/>
    <property type="evidence" value="ECO:0007669"/>
    <property type="project" value="TreeGrafter"/>
</dbReference>
<feature type="compositionally biased region" description="Basic and acidic residues" evidence="4">
    <location>
        <begin position="2567"/>
        <end position="2578"/>
    </location>
</feature>
<evidence type="ECO:0000313" key="9">
    <source>
        <dbReference type="Proteomes" id="UP001152797"/>
    </source>
</evidence>
<sequence length="5554" mass="617871">MAPRKKSAAHAVSPEEPQFANPNQDWHVEIQAALDKIQGYYGADFDKAPPLSVEEGFQAPVDLELVEERLDSAEWSEPILASGGVNALWASPMTSMTPNVTINQKALKSFMENFWPAGMVRPLTEPVDFRAVRGPGGMQRLSPEEPVQALVLKVASRIEAEADEEELEKWRKCLLSCPGRFVRAEAWEDQYFWSVNSRRRTSDLSKSVTHLCSQIVSDIWMFKRRREAAHNRTFTAQEIADAYSEHMVDTRGDEEPRSDVKIVERALTVYDKVLGIPSVRRLIEKSEHFHGVKSPWNSINKLIEVHYKCKTAAKVEWFFMCTDLGLELGQIEIGDLSVNKLKGTAGKTGMADLILFKKGIKDFFLTRFLDVRNFKADQKEFMREAFKDQEAYMSKLLHADRTLMSSWGGAASKTLDMIENTCYSFDGSEGSTIKTGIKQGKTAQEIVEDYNPWKTMIEEIDAALAVESSAMKIEPESSATATPTQTASVGSTEAKDSKFVLAADEGINLDTVEESWSNFVDRQISKYVALVVEKGLSQGQLAKELQKSTLAKIDGSSAGNVCIVFDANLFGESITAPHIRACPLQNTVVSKLWKAVQETRASSEPGIVKPNDVVILLDGGKKNANNMLSCFGLSAKERSTIDKGRKPKDGKTMARQIMVFFTEESVQARKWRKKNRNDPLNCCQIAHVFYNGTTQINVRDHKHFNKASNMSNTLGPISLQPFSMLPKMTVGQKKEFWASRRRAVGGKTAEDAEDDDGSGEEAEEDDEEMEDVKEVDGIVVSAVGGGRGSQGVPNDAVQPICFQQLPRIVTDSLVHAFWGLSVIDLSPGAGELCCDTVMSSTGYLGICHSQFQKDFIMTKLKKEMLAAMAKPDSKMYSAAYAQTLKRSADTEGGGDAKKPKLPAPTPVKEGQHELFNVLLDLLPTKSGLVTNHQADQIFLNGDMHRWHRLIFRPSAEEFQCETFIKLYLDLKRESGYLNSLFGRYKTQHMQAASPKKFAKMWHDRWHELEQINYASYHLLPHEMDQLDWAFRLCQADRQCETFIKLYLDLKRESGYLNSLFGRYKTQHMQAASPKKFAKMWHDRWHELEQINYASYHLLPHEMDQLDWAFRLCQDKLCPGMPILGSECHSLSKSLLGLTLRSSPDRDDDEQNVKEEEEEHEIRPIAGGGWPEGRSSQAPCVDLPSDLHGLNEQQLEVERARRWRRRTDEEFLKFKGKGKGLKGKGAEPHATVGQEEEEEEVNLPSIPEEEEVHAATNVQEHAGALLRGGDTETVLRKGEDRDGKCGEGVLDLEKRLADAQESRKKDAAEEQKRAKMLQDLWKNYQVRVRESEQSHMRREELKWKKEQKKLKKQQKKAAEATKAKEKERVKEAKKVVDLLTCYSRGQRRRTKGHEWPQAQITEYMLSEAEEEGDGIAFKERERFEKEKGKNQAVAERSFILTMFGSQIDDEEMEVQELAGEQDQIVERAKGTTTFEVLEAFEHGWGNWAGMPEHGIIVDRAKYFLSLWKAMFRQLCWPQQVSGKEGVLLATAAINSARNNLARKSGFAPIQWVLGRTTRLPADLMHEGEVARLGAQAAAETPTTRFFRKNQLRMAAHEAFVKTANNEALRRAELRRVRPTRGPFHVGSYVFFYDQQGTQGSALNWRGVARVVGHEGSRIVWLSHRGILIAASPEHLSHANEEEIQGWMVTQNEPTPPAEGFPEEPLPAEEALEAPKDGAAETPALRDAEMSEGYEPTEAVESADENMPKEGGSVKAEDLSASSTSMARIQLESEREQKREIRSGLFFERKQKERKALKEQQKVQRLKDLEREAVTTPVFPEFDPDLDDFRSPATTRPAPIPEEPEIDEAVERETKRRRQGGTEDGSGQASLAFAFHAYDSDEFLLSQAKNEYGLKVEYYQKHGVEMEEFLFGVERNDFNSHYGELCREAQARAYVAAPTDAATGPKKRGRKELRLNEVTEELAAQFSGPGGSDEKEWTAWMEKGACDVLSVAESDEIFRTKSQCIIPTRWVRTNKNDGLEGKPFLPKSRLVVQGFKDKSLGSFRRDDVKNAYFSGHEIGRELYLQQPRGGLPGFKKGQLLRARKAIYGVSEAARLFWLALREHLLSDNWVGSRLEPALFYLRDAEGRLAGVLVTHVDDIEAGVRKDMVEKAFENSSKALEFATSNQGSFIFRGREISQAQDGHVDVSMTNYAKAMKPVKIARERRQQLESRLTMEEKNQMMSAAGELVGWITRQLRSDLSYENGCIQRCKGDPCVADLVRVRQAIAAARRAATFRQRYWNDVNLEDAVLVHMADAGHANGVPEGDDIKRYQSIGGYFLFLANKEILEGKPARANLLAFHSSQIKRVCRSTLAAEASHLSEAVEAGDWLAVLLDAALHGRQDLKHWDQLVEKRKRVYVTDSQSVFDYLHRDSTSTSSDKRMAIEGALLRETVRRPGAEVRWIDGEQNLADILTKPRVDRALLMEYMRTGMLSLVQTEANRKSKEKKRAQRSARKKVVKSDEKKLKEKDARIERVVAEMRERAEIESEAEVQFAGEATAGISSKAFRTNIANASTPGPEESSVAGPPASIDNKEVEEHEGRSLRLPSLRDELPEGNEIDPEAVDYSPGGAEVKRVQLNSMRYLGAFFSARYCMIGSSFCLPTGWPLAESACAARSFRPVGGCLVEEKGHPSSPDVMGSEEGGGSFWATFGGGSNGAEASALEKLLQTPKCSVEALLDEEEVIQEFKTGNPKLVARLSEPDAIKGFISTVAPEHLVAASLAFGAAPDKPVQPGLRLEVFHLPRGTLGTIGFWLDFGSLFIAMSMTGNGTEDGKSGPWYQVPVWDGSPLTWREFQRSMKWWLASLDLPSTARYNLAARWLLRQTGIVRQRGEEFDPKDLEFKPAVEAKDPTTGEVIEIEKPDYLHGLNKLLRALEDINGMTVLDKRGELRQQFYVELQRRPGERVSEFATRFRVAVADLQAEGVVLPASELGWFMKSKVGLDPLRKQLLETALNGKEEYNLIESEILRLFKELHLQDPLYRSKPGFGGDKQKLTIRRMFQAAPSSTSSSTGSTISRSPSMFSSASTFRKSSSSNASGPRRVLLAEVPEDETAAEVEADDGNGGDEPTADEPTLESFLQAEVECLATELQEAEDHGADADLIAGVEADFEQAAEALVTMKEARNKLQELRKDRGFNKLAVGGSSSSSLKGANVPAARKASGRHPCFDCNQHGHWAGDRECPKPGAGLGRKLLPTAKAKVAPRQVRALADEKMLVGALDSACNRTCCGQQWLDQYLEQLRKSVEASADVSRAFHASSAEMESEELVPLTPGLIRQYKDNINLAFAPYRWRRFVLRLVDRVIWHWHGLLLWLVQRPFLRYLPYPYPAVATVKDWLLQAEAMTHGSALSSRHLLRGQANGAFTAANLVAMSRFRDRVGWQAAFLEDGVMQGLLLARGRHGQSQRIKAAAIQEAQERMNLELAERDRLQAARALVGPRGGLPALKDDLTRLALLLHLPVNPKDTVAQLQERIKPSIEMLKNVTPVKAAPQATSKAKSLATPQASRPQSTESSWLKPSTVADEQMAQLTALSQSTSSSSSGSGRRHAGNRAFVLNDKINPGVKQMITQAWAKHKKEQKLISCQRSDVHQILLTSWDHEMRDCMNETFSIEFTFPNILATEVFTDTEPIARSVRRRGLHAGDSLTLSTGWNFLLAADRQKALDLIRRRKPYVVMLAFPCGPWSPLQFLNPALDLAEKRDQGLTLIRFAIQVFIDMCYFGLKAANGLFHRKSTQLVTSMQAVISNMLGCQCPGDHAHAPVIGGSKVTAIAGHYTTAFADALVDSFLEQFDFESNLMWKDRLDLDFEVNSTENVHEANAGETVESDGDEELGLKPEDSSITITPAVRQAVMRLHINTGHRSNLRLVRALLVAGAPREAVVAAKRLSCLICAERQPPRPRLPASLPPPRQVGQQAHIDLMILDDSVKKPHTVAHITDSVSRFQAARVMKDKSSAEVIQFLVVHWISLMGAPHTLVADQGREFISTEFCDWCDSRSIYLFHAGVGAPWQNGIAERSGATLRTLVSAICQTHAVATDDEMQQAVAEAVSSYNNDVNESGVSPQQLVTGKNSRSPGDVLGGFHGHLAEHSLIESVPSMAKQTAIRETARVAMLRLHYSRALRQAELARSRSTTATSLPSPGDLVFFWRAQKYKSRKDGGTGSRSRKQLMLRRWHGPGLLVATEGKGGTDYAANCFISFRGQLSKCPTEHVPKASALESIAAGSWEAAIDEVVQAAKNDMAINSNAPQVESDDEELVPGTPVPATPVMVPLTAGPAPLTSNEVIAALQPGLVGAAPSSSPPLDLVGDLSMPATPAASVPVPPSPAVGLSPGLGRTMDRARAFDDFERGTKRAAEEDLPRAEPFERATGSTLQPNEALAFEALIMSQAELEQVANDTNIHPLLALQAQADLDRWHPLGAAEYDHGTWDGRWAFLCERDWQLQVELGKQLPSGQPVQESNAVQAARKEYHWSQMSDEHKKLWGDAATTGWKAYVDNEAIKVLSMQESQAVRRDLGRRKELDRIMTPRFVMTDKHDGLRTASHPLPIKPSSRLVVPGYKDRSNLEGNLRRDAPTGSRLAQHFLFVVASFFTHWAIISSDVKAAFLKGDPYLARELYLQNTNPKSSPSLPLLPGQLCRVLKGIFGLADAPREWWLRLSRTMNENRWVRSCIDAAMWLLWSAPQDGQQELDNYESCTLEGVIVAHVDDLLFCGSKVAEASLAKIGQELGFGSQDFNDFTWCGKRIRRASDGSVRLSMVEYHENLKEILLPRERKSNPSAALSQHEARQLRAVLGSEEATIGTILRANSLVKEFKRTSQFELIFRPIDFRRAGIVAVSDAALGNVQRSGASSGTPLEKVYSQAGYVIMIADEALVHGNCGSFNVLDSRSHRIPRVCRSTYSAETLSAEEAIDTAQLCRGFLASLCGKSLHGRNVDTAINSIAMTAVVDAKDVHDKGNSDTPSYGSQKSLAFTIAWLRSVLRRPNSCLKWTATSNMWVDALTKDMDLQHLRKILLSGSWSISYSPEFLKQVGKAKQLKPSSSTACADAELPGTRLSAEDPILPHFVVLMDCITLDPPPEAGNARCYRYPFVAVELMTCAPAKFLELLVSKESDAMDLLWSFLRRTPAEVNPVLAGYFSRTATALMSKYKTEVLDYLRSRGPEQLLREFLDRIHLRSLAELLARLLSGESEAEVVFQTNDLVARFLSRWQEDSNSDAQENITLVLGELCSQKDSLYWIEDLTQQLTEASTVQFLIDHIFTQPSGVPPAMSLLTTVIIHTAGKETAEVCASTPSLSPLAQPRLGEDMPPVSLDEPVVGEAAPAKMVSPGPPQILSTSEWMERRRASLMREVAGHFPSFRQLLDTSLQQNSANPSLAMPQGSIKAVGGTTLEVISLITTLSRSGLEVILEAMLKNELLPRCLQVFFQHPWSSLLHNCVKQLVIEVLSGSDPLRQHLAKQLLKEASLAERIVEEYAAEASWKATKQKHARVGYMGHLFLMSTALQECKSQEVVDILTATNGWSEVVAQLEATWRTWRVASMARGL</sequence>
<feature type="region of interest" description="Disordered" evidence="4">
    <location>
        <begin position="3034"/>
        <end position="3104"/>
    </location>
</feature>
<feature type="compositionally biased region" description="Basic residues" evidence="4">
    <location>
        <begin position="1344"/>
        <end position="1354"/>
    </location>
</feature>
<protein>
    <submittedName>
        <fullName evidence="8">Serine/threonine-protein phosphatase 6 regulatory subunit 3 (SAPS domain family member 3)</fullName>
    </submittedName>
</protein>
<dbReference type="PROSITE" id="PS50994">
    <property type="entry name" value="INTEGRASE"/>
    <property type="match status" value="1"/>
</dbReference>
<evidence type="ECO:0000313" key="6">
    <source>
        <dbReference type="EMBL" id="CAI4004861.1"/>
    </source>
</evidence>
<proteinExistence type="inferred from homology"/>
<dbReference type="EMBL" id="CAMXCT030003513">
    <property type="protein sequence ID" value="CAL4792173.1"/>
    <property type="molecule type" value="Genomic_DNA"/>
</dbReference>
<feature type="coiled-coil region" evidence="3">
    <location>
        <begin position="3108"/>
        <end position="3165"/>
    </location>
</feature>
<dbReference type="Gene3D" id="3.30.420.10">
    <property type="entry name" value="Ribonuclease H-like superfamily/Ribonuclease H"/>
    <property type="match status" value="1"/>
</dbReference>
<dbReference type="InterPro" id="IPR012337">
    <property type="entry name" value="RNaseH-like_sf"/>
</dbReference>
<reference evidence="6" key="1">
    <citation type="submission" date="2022-10" db="EMBL/GenBank/DDBJ databases">
        <authorList>
            <person name="Chen Y."/>
            <person name="Dougan E. K."/>
            <person name="Chan C."/>
            <person name="Rhodes N."/>
            <person name="Thang M."/>
        </authorList>
    </citation>
    <scope>NUCLEOTIDE SEQUENCE</scope>
</reference>
<reference evidence="7" key="2">
    <citation type="submission" date="2024-04" db="EMBL/GenBank/DDBJ databases">
        <authorList>
            <person name="Chen Y."/>
            <person name="Shah S."/>
            <person name="Dougan E. K."/>
            <person name="Thang M."/>
            <person name="Chan C."/>
        </authorList>
    </citation>
    <scope>NUCLEOTIDE SEQUENCE [LARGE SCALE GENOMIC DNA]</scope>
</reference>
<feature type="compositionally biased region" description="Acidic residues" evidence="4">
    <location>
        <begin position="1145"/>
        <end position="1158"/>
    </location>
</feature>
<feature type="region of interest" description="Disordered" evidence="4">
    <location>
        <begin position="2547"/>
        <end position="2578"/>
    </location>
</feature>
<feature type="region of interest" description="Disordered" evidence="4">
    <location>
        <begin position="3514"/>
        <end position="3546"/>
    </location>
</feature>
<feature type="compositionally biased region" description="Acidic residues" evidence="4">
    <location>
        <begin position="1233"/>
        <end position="1243"/>
    </location>
</feature>
<gene>
    <name evidence="6" type="ORF">C1SCF055_LOCUS30630</name>
</gene>
<dbReference type="OrthoDB" id="313574at2759"/>
<evidence type="ECO:0000259" key="5">
    <source>
        <dbReference type="PROSITE" id="PS50994"/>
    </source>
</evidence>
<dbReference type="GO" id="GO:0019903">
    <property type="term" value="F:protein phosphatase binding"/>
    <property type="evidence" value="ECO:0007669"/>
    <property type="project" value="InterPro"/>
</dbReference>
<evidence type="ECO:0000256" key="2">
    <source>
        <dbReference type="ARBA" id="ARBA00023306"/>
    </source>
</evidence>
<feature type="region of interest" description="Disordered" evidence="4">
    <location>
        <begin position="1817"/>
        <end position="1866"/>
    </location>
</feature>
<feature type="compositionally biased region" description="Basic and acidic residues" evidence="4">
    <location>
        <begin position="1328"/>
        <end position="1343"/>
    </location>
</feature>
<comment type="similarity">
    <text evidence="1">Belongs to the SAPS family.</text>
</comment>
<dbReference type="PANTHER" id="PTHR12634:SF8">
    <property type="entry name" value="FIERY MOUNTAIN, ISOFORM D"/>
    <property type="match status" value="1"/>
</dbReference>
<feature type="compositionally biased region" description="Acidic residues" evidence="4">
    <location>
        <begin position="751"/>
        <end position="771"/>
    </location>
</feature>
<feature type="region of interest" description="Disordered" evidence="4">
    <location>
        <begin position="2473"/>
        <end position="2500"/>
    </location>
</feature>
<dbReference type="Pfam" id="PF04499">
    <property type="entry name" value="SAPS"/>
    <property type="match status" value="1"/>
</dbReference>
<organism evidence="6">
    <name type="scientific">Cladocopium goreaui</name>
    <dbReference type="NCBI Taxonomy" id="2562237"/>
    <lineage>
        <taxon>Eukaryota</taxon>
        <taxon>Sar</taxon>
        <taxon>Alveolata</taxon>
        <taxon>Dinophyceae</taxon>
        <taxon>Suessiales</taxon>
        <taxon>Symbiodiniaceae</taxon>
        <taxon>Cladocopium</taxon>
    </lineage>
</organism>
<comment type="caution">
    <text evidence="6">The sequence shown here is derived from an EMBL/GenBank/DDBJ whole genome shotgun (WGS) entry which is preliminary data.</text>
</comment>
<dbReference type="EMBL" id="CAMXCT020003513">
    <property type="protein sequence ID" value="CAL1158236.1"/>
    <property type="molecule type" value="Genomic_DNA"/>
</dbReference>
<feature type="region of interest" description="Disordered" evidence="4">
    <location>
        <begin position="1725"/>
        <end position="1776"/>
    </location>
</feature>
<dbReference type="SUPFAM" id="SSF53098">
    <property type="entry name" value="Ribonuclease H-like"/>
    <property type="match status" value="1"/>
</dbReference>
<feature type="compositionally biased region" description="Acidic residues" evidence="4">
    <location>
        <begin position="3080"/>
        <end position="3104"/>
    </location>
</feature>
<feature type="compositionally biased region" description="Basic and acidic residues" evidence="4">
    <location>
        <begin position="1355"/>
        <end position="1365"/>
    </location>
</feature>
<feature type="region of interest" description="Disordered" evidence="4">
    <location>
        <begin position="1215"/>
        <end position="1243"/>
    </location>
</feature>
<evidence type="ECO:0000256" key="1">
    <source>
        <dbReference type="ARBA" id="ARBA00006180"/>
    </source>
</evidence>
<dbReference type="GO" id="GO:0015074">
    <property type="term" value="P:DNA integration"/>
    <property type="evidence" value="ECO:0007669"/>
    <property type="project" value="InterPro"/>
</dbReference>
<dbReference type="InterPro" id="IPR007587">
    <property type="entry name" value="SAPS"/>
</dbReference>
<evidence type="ECO:0000313" key="7">
    <source>
        <dbReference type="EMBL" id="CAL1158236.1"/>
    </source>
</evidence>
<keyword evidence="2" id="KW-0131">Cell cycle</keyword>
<keyword evidence="3" id="KW-0175">Coiled coil</keyword>
<feature type="region of interest" description="Disordered" evidence="4">
    <location>
        <begin position="1328"/>
        <end position="1365"/>
    </location>
</feature>
<dbReference type="GO" id="GO:0003676">
    <property type="term" value="F:nucleic acid binding"/>
    <property type="evidence" value="ECO:0007669"/>
    <property type="project" value="InterPro"/>
</dbReference>
<feature type="compositionally biased region" description="Basic residues" evidence="4">
    <location>
        <begin position="2479"/>
        <end position="2493"/>
    </location>
</feature>
<name>A0A9P1D8G1_9DINO</name>
<feature type="compositionally biased region" description="Basic and acidic residues" evidence="4">
    <location>
        <begin position="1268"/>
        <end position="1288"/>
    </location>
</feature>
<feature type="region of interest" description="Disordered" evidence="4">
    <location>
        <begin position="741"/>
        <end position="771"/>
    </location>
</feature>
<feature type="domain" description="Integrase catalytic" evidence="5">
    <location>
        <begin position="3927"/>
        <end position="4092"/>
    </location>
</feature>
<dbReference type="EMBL" id="CAMXCT010003513">
    <property type="protein sequence ID" value="CAI4004861.1"/>
    <property type="molecule type" value="Genomic_DNA"/>
</dbReference>
<feature type="region of interest" description="Disordered" evidence="4">
    <location>
        <begin position="1139"/>
        <end position="1175"/>
    </location>
</feature>
<feature type="region of interest" description="Disordered" evidence="4">
    <location>
        <begin position="3840"/>
        <end position="3860"/>
    </location>
</feature>
<feature type="compositionally biased region" description="Low complexity" evidence="4">
    <location>
        <begin position="3038"/>
        <end position="3070"/>
    </location>
</feature>
<accession>A0A9P1D8G1</accession>
<evidence type="ECO:0000256" key="3">
    <source>
        <dbReference type="SAM" id="Coils"/>
    </source>
</evidence>
<evidence type="ECO:0000256" key="4">
    <source>
        <dbReference type="SAM" id="MobiDB-lite"/>
    </source>
</evidence>
<dbReference type="Proteomes" id="UP001152797">
    <property type="component" value="Unassembled WGS sequence"/>
</dbReference>